<dbReference type="AlphaFoldDB" id="A0A1T5D0N4"/>
<protein>
    <submittedName>
        <fullName evidence="2">Putative membrane protein</fullName>
    </submittedName>
</protein>
<organism evidence="2 3">
    <name type="scientific">Daejeonella lutea</name>
    <dbReference type="NCBI Taxonomy" id="572036"/>
    <lineage>
        <taxon>Bacteria</taxon>
        <taxon>Pseudomonadati</taxon>
        <taxon>Bacteroidota</taxon>
        <taxon>Sphingobacteriia</taxon>
        <taxon>Sphingobacteriales</taxon>
        <taxon>Sphingobacteriaceae</taxon>
        <taxon>Daejeonella</taxon>
    </lineage>
</organism>
<dbReference type="PANTHER" id="PTHR37692">
    <property type="entry name" value="HYPOTHETICAL MEMBRANE SPANNING PROTEIN"/>
    <property type="match status" value="1"/>
</dbReference>
<feature type="transmembrane region" description="Helical" evidence="1">
    <location>
        <begin position="9"/>
        <end position="28"/>
    </location>
</feature>
<feature type="transmembrane region" description="Helical" evidence="1">
    <location>
        <begin position="78"/>
        <end position="96"/>
    </location>
</feature>
<feature type="transmembrane region" description="Helical" evidence="1">
    <location>
        <begin position="116"/>
        <end position="137"/>
    </location>
</feature>
<keyword evidence="1" id="KW-1133">Transmembrane helix</keyword>
<evidence type="ECO:0000313" key="3">
    <source>
        <dbReference type="Proteomes" id="UP000189981"/>
    </source>
</evidence>
<keyword evidence="1" id="KW-0812">Transmembrane</keyword>
<dbReference type="Proteomes" id="UP000189981">
    <property type="component" value="Unassembled WGS sequence"/>
</dbReference>
<dbReference type="InterPro" id="IPR007352">
    <property type="entry name" value="DUF420"/>
</dbReference>
<dbReference type="PANTHER" id="PTHR37692:SF1">
    <property type="entry name" value="DUF420 DOMAIN-CONTAINING PROTEIN"/>
    <property type="match status" value="1"/>
</dbReference>
<evidence type="ECO:0000313" key="2">
    <source>
        <dbReference type="EMBL" id="SKB65173.1"/>
    </source>
</evidence>
<accession>A0A1T5D0N4</accession>
<dbReference type="Pfam" id="PF04238">
    <property type="entry name" value="DUF420"/>
    <property type="match status" value="1"/>
</dbReference>
<name>A0A1T5D0N4_9SPHI</name>
<dbReference type="OrthoDB" id="9811380at2"/>
<feature type="transmembrane region" description="Helical" evidence="1">
    <location>
        <begin position="158"/>
        <end position="177"/>
    </location>
</feature>
<feature type="transmembrane region" description="Helical" evidence="1">
    <location>
        <begin position="48"/>
        <end position="66"/>
    </location>
</feature>
<keyword evidence="3" id="KW-1185">Reference proteome</keyword>
<dbReference type="EMBL" id="FUYR01000002">
    <property type="protein sequence ID" value="SKB65173.1"/>
    <property type="molecule type" value="Genomic_DNA"/>
</dbReference>
<reference evidence="3" key="1">
    <citation type="submission" date="2017-02" db="EMBL/GenBank/DDBJ databases">
        <authorList>
            <person name="Varghese N."/>
            <person name="Submissions S."/>
        </authorList>
    </citation>
    <scope>NUCLEOTIDE SEQUENCE [LARGE SCALE GENOMIC DNA]</scope>
    <source>
        <strain evidence="3">DSM 22385</strain>
    </source>
</reference>
<dbReference type="STRING" id="572036.SAMN05661099_2085"/>
<gene>
    <name evidence="2" type="ORF">SAMN05661099_2085</name>
</gene>
<proteinExistence type="predicted"/>
<dbReference type="RefSeq" id="WP_079702620.1">
    <property type="nucleotide sequence ID" value="NZ_FUYR01000002.1"/>
</dbReference>
<evidence type="ECO:0000256" key="1">
    <source>
        <dbReference type="SAM" id="Phobius"/>
    </source>
</evidence>
<sequence length="179" mass="20411">MNDKSISRLILGVSIFVFAVVVILQSKIFNIFPDKSAIPSWVFVLPKLNAIINGTCSVLLLLSLYFIRKKDISTHKKLNIITFILSSLFLVSYIIFHATGIKTTYGGTGPVRTVYYFILITHIVLAAVVLPLVLFSFQKGLQMQVEKHKRLVRWSYPIWLYVTITGVIVYLMIAPYYTF</sequence>
<keyword evidence="1" id="KW-0472">Membrane</keyword>